<evidence type="ECO:0000256" key="4">
    <source>
        <dbReference type="ARBA" id="ARBA00022801"/>
    </source>
</evidence>
<dbReference type="InterPro" id="IPR000760">
    <property type="entry name" value="Inositol_monophosphatase-like"/>
</dbReference>
<dbReference type="GeneID" id="1476842"/>
<evidence type="ECO:0000256" key="5">
    <source>
        <dbReference type="ARBA" id="ARBA00022842"/>
    </source>
</evidence>
<evidence type="ECO:0000256" key="2">
    <source>
        <dbReference type="ARBA" id="ARBA00013093"/>
    </source>
</evidence>
<dbReference type="SUPFAM" id="SSF101386">
    <property type="entry name" value="all-alpha NTP pyrophosphatases"/>
    <property type="match status" value="1"/>
</dbReference>
<feature type="binding site" evidence="8">
    <location>
        <position position="84"/>
    </location>
    <ligand>
        <name>Mg(2+)</name>
        <dbReference type="ChEBI" id="CHEBI:18420"/>
        <label>1</label>
        <note>catalytic</note>
    </ligand>
</feature>
<dbReference type="Gene3D" id="3.30.540.10">
    <property type="entry name" value="Fructose-1,6-Bisphosphatase, subunit A, domain 1"/>
    <property type="match status" value="1"/>
</dbReference>
<dbReference type="GO" id="GO:0008934">
    <property type="term" value="F:inositol monophosphate 1-phosphatase activity"/>
    <property type="evidence" value="ECO:0007669"/>
    <property type="project" value="TreeGrafter"/>
</dbReference>
<proteinExistence type="inferred from homology"/>
<keyword evidence="4" id="KW-0378">Hydrolase</keyword>
<dbReference type="EMBL" id="DUJS01000002">
    <property type="protein sequence ID" value="HII70032.1"/>
    <property type="molecule type" value="Genomic_DNA"/>
</dbReference>
<evidence type="ECO:0000256" key="6">
    <source>
        <dbReference type="ARBA" id="ARBA00023277"/>
    </source>
</evidence>
<dbReference type="GO" id="GO:0046872">
    <property type="term" value="F:metal ion binding"/>
    <property type="evidence" value="ECO:0007669"/>
    <property type="project" value="UniProtKB-KW"/>
</dbReference>
<evidence type="ECO:0000256" key="8">
    <source>
        <dbReference type="PIRSR" id="PIRSR600760-2"/>
    </source>
</evidence>
<dbReference type="PANTHER" id="PTHR20854">
    <property type="entry name" value="INOSITOL MONOPHOSPHATASE"/>
    <property type="match status" value="1"/>
</dbReference>
<comment type="similarity">
    <text evidence="7">Belongs to the inositol monophosphatase superfamily. FBPase class 4 family.</text>
</comment>
<dbReference type="GO" id="GO:0007165">
    <property type="term" value="P:signal transduction"/>
    <property type="evidence" value="ECO:0007669"/>
    <property type="project" value="TreeGrafter"/>
</dbReference>
<organism evidence="9 10">
    <name type="scientific">Methanopyrus kandleri</name>
    <dbReference type="NCBI Taxonomy" id="2320"/>
    <lineage>
        <taxon>Archaea</taxon>
        <taxon>Methanobacteriati</taxon>
        <taxon>Methanobacteriota</taxon>
        <taxon>Methanomada group</taxon>
        <taxon>Methanopyri</taxon>
        <taxon>Methanopyrales</taxon>
        <taxon>Methanopyraceae</taxon>
        <taxon>Methanopyrus</taxon>
    </lineage>
</organism>
<reference evidence="9" key="1">
    <citation type="journal article" date="2020" name="bioRxiv">
        <title>A rank-normalized archaeal taxonomy based on genome phylogeny resolves widespread incomplete and uneven classifications.</title>
        <authorList>
            <person name="Rinke C."/>
            <person name="Chuvochina M."/>
            <person name="Mussig A.J."/>
            <person name="Chaumeil P.-A."/>
            <person name="Waite D.W."/>
            <person name="Whitman W.B."/>
            <person name="Parks D.H."/>
            <person name="Hugenholtz P."/>
        </authorList>
    </citation>
    <scope>NUCLEOTIDE SEQUENCE</scope>
    <source>
        <strain evidence="9">UBA8853</strain>
    </source>
</reference>
<keyword evidence="5 8" id="KW-0460">Magnesium</keyword>
<protein>
    <recommendedName>
        <fullName evidence="2">fructose-bisphosphatase</fullName>
        <ecNumber evidence="2">3.1.3.11</ecNumber>
    </recommendedName>
</protein>
<dbReference type="EC" id="3.1.3.11" evidence="2"/>
<comment type="caution">
    <text evidence="9">The sequence shown here is derived from an EMBL/GenBank/DDBJ whole genome shotgun (WGS) entry which is preliminary data.</text>
</comment>
<dbReference type="Pfam" id="PF00459">
    <property type="entry name" value="Inositol_P"/>
    <property type="match status" value="1"/>
</dbReference>
<dbReference type="PROSITE" id="PS00629">
    <property type="entry name" value="IMP_1"/>
    <property type="match status" value="1"/>
</dbReference>
<sequence length="337" mass="37087">MRETVEKIVKERVLPEVSKVRRGWVEVGRGADGTPTMRVDEVAEREFLRGLEEEGVDARVISEESGEMRVGEAPEVTLVLDPLDGSHNASRGLPFYCVSVGIADPEAETLDDVEEGLVVSELLTFGPGDVEEKPVVERPLVSAYYYGSDRMPVEFSRGRFKLRCLGSVALELALVGKGALDGFVDVRGSLRPTDVAGAFGAARGELAFIFARNGRELDPSEIPLRPDFRFELATARSEDEARELFEALKEDVGIRVAQRLFGKHPEGLSEHALCGKLGEECCELAHAVGKEEGYGEELADVFALVMNLANELDVDVLTELRRKFRRVFGCSDRRSSV</sequence>
<comment type="catalytic activity">
    <reaction evidence="1">
        <text>beta-D-fructose 1,6-bisphosphate + H2O = beta-D-fructose 6-phosphate + phosphate</text>
        <dbReference type="Rhea" id="RHEA:11064"/>
        <dbReference type="ChEBI" id="CHEBI:15377"/>
        <dbReference type="ChEBI" id="CHEBI:32966"/>
        <dbReference type="ChEBI" id="CHEBI:43474"/>
        <dbReference type="ChEBI" id="CHEBI:57634"/>
        <dbReference type="EC" id="3.1.3.11"/>
    </reaction>
</comment>
<feature type="binding site" evidence="8">
    <location>
        <position position="63"/>
    </location>
    <ligand>
        <name>Mg(2+)</name>
        <dbReference type="ChEBI" id="CHEBI:18420"/>
        <label>1</label>
        <note>catalytic</note>
    </ligand>
</feature>
<comment type="cofactor">
    <cofactor evidence="8">
        <name>Mg(2+)</name>
        <dbReference type="ChEBI" id="CHEBI:18420"/>
    </cofactor>
</comment>
<evidence type="ECO:0000256" key="7">
    <source>
        <dbReference type="ARBA" id="ARBA00038103"/>
    </source>
</evidence>
<dbReference type="SUPFAM" id="SSF56655">
    <property type="entry name" value="Carbohydrate phosphatase"/>
    <property type="match status" value="1"/>
</dbReference>
<dbReference type="InterPro" id="IPR020583">
    <property type="entry name" value="Inositol_monoP_metal-BS"/>
</dbReference>
<gene>
    <name evidence="9" type="ORF">HA336_02210</name>
</gene>
<evidence type="ECO:0000313" key="9">
    <source>
        <dbReference type="EMBL" id="HII70032.1"/>
    </source>
</evidence>
<evidence type="ECO:0000313" key="10">
    <source>
        <dbReference type="Proteomes" id="UP000619545"/>
    </source>
</evidence>
<accession>A0A832STF4</accession>
<dbReference type="Proteomes" id="UP000619545">
    <property type="component" value="Unassembled WGS sequence"/>
</dbReference>
<dbReference type="RefSeq" id="WP_011019110.1">
    <property type="nucleotide sequence ID" value="NZ_DUJS01000002.1"/>
</dbReference>
<feature type="binding site" evidence="8">
    <location>
        <position position="81"/>
    </location>
    <ligand>
        <name>Mg(2+)</name>
        <dbReference type="ChEBI" id="CHEBI:18420"/>
        <label>1</label>
        <note>catalytic</note>
    </ligand>
</feature>
<feature type="binding site" evidence="8">
    <location>
        <position position="194"/>
    </location>
    <ligand>
        <name>Mg(2+)</name>
        <dbReference type="ChEBI" id="CHEBI:18420"/>
        <label>1</label>
        <note>catalytic</note>
    </ligand>
</feature>
<evidence type="ECO:0000256" key="1">
    <source>
        <dbReference type="ARBA" id="ARBA00001273"/>
    </source>
</evidence>
<feature type="binding site" evidence="8">
    <location>
        <position position="83"/>
    </location>
    <ligand>
        <name>Mg(2+)</name>
        <dbReference type="ChEBI" id="CHEBI:18420"/>
        <label>1</label>
        <note>catalytic</note>
    </ligand>
</feature>
<keyword evidence="6" id="KW-0119">Carbohydrate metabolism</keyword>
<dbReference type="GO" id="GO:0042132">
    <property type="term" value="F:fructose 1,6-bisphosphate 1-phosphatase activity"/>
    <property type="evidence" value="ECO:0007669"/>
    <property type="project" value="UniProtKB-EC"/>
</dbReference>
<keyword evidence="3 8" id="KW-0479">Metal-binding</keyword>
<evidence type="ECO:0000256" key="3">
    <source>
        <dbReference type="ARBA" id="ARBA00022723"/>
    </source>
</evidence>
<dbReference type="Gene3D" id="3.40.190.80">
    <property type="match status" value="1"/>
</dbReference>
<name>A0A832STF4_9EURY</name>
<dbReference type="CDD" id="cd01642">
    <property type="entry name" value="Arch_FBPase_2"/>
    <property type="match status" value="1"/>
</dbReference>
<dbReference type="AlphaFoldDB" id="A0A832STF4"/>
<dbReference type="PANTHER" id="PTHR20854:SF4">
    <property type="entry name" value="INOSITOL-1-MONOPHOSPHATASE-RELATED"/>
    <property type="match status" value="1"/>
</dbReference>
<dbReference type="GO" id="GO:0006020">
    <property type="term" value="P:inositol metabolic process"/>
    <property type="evidence" value="ECO:0007669"/>
    <property type="project" value="TreeGrafter"/>
</dbReference>
<dbReference type="Gene3D" id="1.10.287.1080">
    <property type="entry name" value="MazG-like"/>
    <property type="match status" value="1"/>
</dbReference>